<organism evidence="3 4">
    <name type="scientific">Xylaria bambusicola</name>
    <dbReference type="NCBI Taxonomy" id="326684"/>
    <lineage>
        <taxon>Eukaryota</taxon>
        <taxon>Fungi</taxon>
        <taxon>Dikarya</taxon>
        <taxon>Ascomycota</taxon>
        <taxon>Pezizomycotina</taxon>
        <taxon>Sordariomycetes</taxon>
        <taxon>Xylariomycetidae</taxon>
        <taxon>Xylariales</taxon>
        <taxon>Xylariaceae</taxon>
        <taxon>Xylaria</taxon>
    </lineage>
</organism>
<evidence type="ECO:0000256" key="2">
    <source>
        <dbReference type="SAM" id="Phobius"/>
    </source>
</evidence>
<evidence type="ECO:0000313" key="4">
    <source>
        <dbReference type="Proteomes" id="UP001305414"/>
    </source>
</evidence>
<feature type="region of interest" description="Disordered" evidence="1">
    <location>
        <begin position="355"/>
        <end position="402"/>
    </location>
</feature>
<keyword evidence="2" id="KW-1133">Transmembrane helix</keyword>
<feature type="compositionally biased region" description="Basic and acidic residues" evidence="1">
    <location>
        <begin position="374"/>
        <end position="394"/>
    </location>
</feature>
<accession>A0AAN7UUR6</accession>
<feature type="transmembrane region" description="Helical" evidence="2">
    <location>
        <begin position="240"/>
        <end position="262"/>
    </location>
</feature>
<name>A0AAN7UUR6_9PEZI</name>
<reference evidence="3 4" key="1">
    <citation type="submission" date="2023-10" db="EMBL/GenBank/DDBJ databases">
        <title>Draft genome sequence of Xylaria bambusicola isolate GMP-LS, the root and basal stem rot pathogen of sugarcane in Indonesia.</title>
        <authorList>
            <person name="Selvaraj P."/>
            <person name="Muralishankar V."/>
            <person name="Muruganantham S."/>
            <person name="Sp S."/>
            <person name="Haryani S."/>
            <person name="Lau K.J.X."/>
            <person name="Naqvi N.I."/>
        </authorList>
    </citation>
    <scope>NUCLEOTIDE SEQUENCE [LARGE SCALE GENOMIC DNA]</scope>
    <source>
        <strain evidence="3">GMP-LS</strain>
    </source>
</reference>
<keyword evidence="4" id="KW-1185">Reference proteome</keyword>
<proteinExistence type="predicted"/>
<gene>
    <name evidence="3" type="ORF">RRF57_011350</name>
</gene>
<dbReference type="Proteomes" id="UP001305414">
    <property type="component" value="Unassembled WGS sequence"/>
</dbReference>
<keyword evidence="2" id="KW-0472">Membrane</keyword>
<comment type="caution">
    <text evidence="3">The sequence shown here is derived from an EMBL/GenBank/DDBJ whole genome shotgun (WGS) entry which is preliminary data.</text>
</comment>
<feature type="compositionally biased region" description="Polar residues" evidence="1">
    <location>
        <begin position="355"/>
        <end position="370"/>
    </location>
</feature>
<protein>
    <submittedName>
        <fullName evidence="3">Uncharacterized protein</fullName>
    </submittedName>
</protein>
<keyword evidence="2" id="KW-0812">Transmembrane</keyword>
<dbReference type="AlphaFoldDB" id="A0AAN7UUR6"/>
<sequence>MAGVNSIPISFPAFLSQIFLKSGSDFIPIDALFRQDADTHLSFLSGNDVLYLETSTDDWYRIAKEPTNVTWVGANEEMNTQVYLPTEPASPVGCADQYQFCNTGIKGNGRCGPLSSLRDALAGAPLLFNTSYAEFSTYEAESEPGLLLAYFGNVFFSFDITVESILGQLGGHGLLSHRTLSAAYQESMAARFHANIMAFIGTAVGPTDDSLFSLRTDYATPKSNKLCNSRKIRSTAYGSFSLFGLFFILIFGMVLALISYLLQLVSEFLCKRKGYKAFAHLEWTTNGALQLQRLAHEEIGMGTWKKCLDTIPATRKGELLGSLDTTDLEHPVHRPCIQKVAATLDKAQSFGETDTLNTQASGTVSPSAANQLPPEERTSREEQALKPILRKEKSLSSNSHKT</sequence>
<evidence type="ECO:0000313" key="3">
    <source>
        <dbReference type="EMBL" id="KAK5635638.1"/>
    </source>
</evidence>
<dbReference type="EMBL" id="JAWHQM010000056">
    <property type="protein sequence ID" value="KAK5635638.1"/>
    <property type="molecule type" value="Genomic_DNA"/>
</dbReference>
<evidence type="ECO:0000256" key="1">
    <source>
        <dbReference type="SAM" id="MobiDB-lite"/>
    </source>
</evidence>